<dbReference type="RefSeq" id="WP_169156533.1">
    <property type="nucleotide sequence ID" value="NZ_CAWPJE010000144.1"/>
</dbReference>
<protein>
    <submittedName>
        <fullName evidence="2">Uncharacterized protein</fullName>
    </submittedName>
</protein>
<proteinExistence type="predicted"/>
<feature type="transmembrane region" description="Helical" evidence="1">
    <location>
        <begin position="58"/>
        <end position="75"/>
    </location>
</feature>
<gene>
    <name evidence="2" type="ORF">DP116_18285</name>
</gene>
<keyword evidence="1" id="KW-0472">Membrane</keyword>
<accession>A0ABX1PCS5</accession>
<dbReference type="Proteomes" id="UP000718564">
    <property type="component" value="Unassembled WGS sequence"/>
</dbReference>
<name>A0ABX1PCS5_9CYAN</name>
<evidence type="ECO:0000256" key="1">
    <source>
        <dbReference type="SAM" id="Phobius"/>
    </source>
</evidence>
<reference evidence="2 3" key="1">
    <citation type="submission" date="2018-06" db="EMBL/GenBank/DDBJ databases">
        <title>Comparative genomics of Brasilonema spp. strains.</title>
        <authorList>
            <person name="Alvarenga D.O."/>
            <person name="Fiore M.F."/>
            <person name="Varani A.M."/>
        </authorList>
    </citation>
    <scope>NUCLEOTIDE SEQUENCE [LARGE SCALE GENOMIC DNA]</scope>
    <source>
        <strain evidence="2 3">SPC951</strain>
    </source>
</reference>
<keyword evidence="1" id="KW-0812">Transmembrane</keyword>
<comment type="caution">
    <text evidence="2">The sequence shown here is derived from an EMBL/GenBank/DDBJ whole genome shotgun (WGS) entry which is preliminary data.</text>
</comment>
<keyword evidence="3" id="KW-1185">Reference proteome</keyword>
<keyword evidence="1" id="KW-1133">Transmembrane helix</keyword>
<feature type="transmembrane region" description="Helical" evidence="1">
    <location>
        <begin position="32"/>
        <end position="52"/>
    </location>
</feature>
<evidence type="ECO:0000313" key="2">
    <source>
        <dbReference type="EMBL" id="NMG21290.1"/>
    </source>
</evidence>
<evidence type="ECO:0000313" key="3">
    <source>
        <dbReference type="Proteomes" id="UP000718564"/>
    </source>
</evidence>
<sequence length="85" mass="9093">MINPKSEKSSALNARSPETDIRKGSIAAKLKISWSLGIQLLGAVIVLLPLVVELLTSFVPSGAVPLCFMGKWLVFSPLSRCLGAR</sequence>
<organism evidence="2 3">
    <name type="scientific">Brasilonema bromeliae SPC951</name>
    <dbReference type="NCBI Taxonomy" id="385972"/>
    <lineage>
        <taxon>Bacteria</taxon>
        <taxon>Bacillati</taxon>
        <taxon>Cyanobacteriota</taxon>
        <taxon>Cyanophyceae</taxon>
        <taxon>Nostocales</taxon>
        <taxon>Scytonemataceae</taxon>
        <taxon>Brasilonema</taxon>
        <taxon>Bromeliae group (in: Brasilonema)</taxon>
    </lineage>
</organism>
<dbReference type="EMBL" id="QMEB01000151">
    <property type="protein sequence ID" value="NMG21290.1"/>
    <property type="molecule type" value="Genomic_DNA"/>
</dbReference>